<keyword evidence="10" id="KW-0862">Zinc</keyword>
<dbReference type="Proteomes" id="UP000229530">
    <property type="component" value="Unassembled WGS sequence"/>
</dbReference>
<dbReference type="GO" id="GO:0004822">
    <property type="term" value="F:isoleucine-tRNA ligase activity"/>
    <property type="evidence" value="ECO:0007669"/>
    <property type="project" value="UniProtKB-EC"/>
</dbReference>
<evidence type="ECO:0000256" key="9">
    <source>
        <dbReference type="ARBA" id="ARBA00022741"/>
    </source>
</evidence>
<comment type="caution">
    <text evidence="17">The sequence shown here is derived from an EMBL/GenBank/DDBJ whole genome shotgun (WGS) entry which is preliminary data.</text>
</comment>
<keyword evidence="13" id="KW-0030">Aminoacyl-tRNA synthetase</keyword>
<dbReference type="PANTHER" id="PTHR42780:SF1">
    <property type="entry name" value="ISOLEUCINE--TRNA LIGASE, CYTOPLASMIC"/>
    <property type="match status" value="1"/>
</dbReference>
<dbReference type="GO" id="GO:0005737">
    <property type="term" value="C:cytoplasm"/>
    <property type="evidence" value="ECO:0007669"/>
    <property type="project" value="UniProtKB-SubCell"/>
</dbReference>
<evidence type="ECO:0000256" key="2">
    <source>
        <dbReference type="ARBA" id="ARBA00004496"/>
    </source>
</evidence>
<proteinExistence type="inferred from homology"/>
<evidence type="ECO:0000256" key="10">
    <source>
        <dbReference type="ARBA" id="ARBA00022833"/>
    </source>
</evidence>
<evidence type="ECO:0000256" key="12">
    <source>
        <dbReference type="ARBA" id="ARBA00022917"/>
    </source>
</evidence>
<evidence type="ECO:0000256" key="15">
    <source>
        <dbReference type="ARBA" id="ARBA00048359"/>
    </source>
</evidence>
<keyword evidence="7 17" id="KW-0436">Ligase</keyword>
<keyword evidence="12" id="KW-0648">Protein biosynthesis</keyword>
<evidence type="ECO:0000256" key="1">
    <source>
        <dbReference type="ARBA" id="ARBA00001947"/>
    </source>
</evidence>
<dbReference type="GO" id="GO:0046872">
    <property type="term" value="F:metal ion binding"/>
    <property type="evidence" value="ECO:0007669"/>
    <property type="project" value="UniProtKB-KW"/>
</dbReference>
<organism evidence="17 18">
    <name type="scientific">Candidatus Jorgensenbacteria bacterium CG10_big_fil_rev_8_21_14_0_10_54_38</name>
    <dbReference type="NCBI Taxonomy" id="1974593"/>
    <lineage>
        <taxon>Bacteria</taxon>
        <taxon>Candidatus Joergenseniibacteriota</taxon>
    </lineage>
</organism>
<keyword evidence="6" id="KW-0963">Cytoplasm</keyword>
<dbReference type="PANTHER" id="PTHR42780">
    <property type="entry name" value="SOLEUCYL-TRNA SYNTHETASE"/>
    <property type="match status" value="1"/>
</dbReference>
<evidence type="ECO:0000256" key="11">
    <source>
        <dbReference type="ARBA" id="ARBA00022840"/>
    </source>
</evidence>
<evidence type="ECO:0000256" key="14">
    <source>
        <dbReference type="ARBA" id="ARBA00025217"/>
    </source>
</evidence>
<comment type="function">
    <text evidence="14">Catalyzes the attachment of isoleucine to tRNA(Ile). As IleRS can inadvertently accommodate and process structurally similar amino acids such as valine, to avoid such errors it has two additional distinct tRNA(Ile)-dependent editing activities. One activity is designated as 'pretransfer' editing and involves the hydrolysis of activated Val-AMP. The other activity is designated 'posttransfer' editing and involves deacylation of mischarged Val-tRNA(Ile).</text>
</comment>
<dbReference type="Gene3D" id="3.40.50.620">
    <property type="entry name" value="HUPs"/>
    <property type="match status" value="1"/>
</dbReference>
<dbReference type="InterPro" id="IPR014729">
    <property type="entry name" value="Rossmann-like_a/b/a_fold"/>
</dbReference>
<gene>
    <name evidence="17" type="ORF">COU12_00330</name>
</gene>
<evidence type="ECO:0000259" key="16">
    <source>
        <dbReference type="Pfam" id="PF00133"/>
    </source>
</evidence>
<dbReference type="EC" id="6.1.1.5" evidence="5"/>
<comment type="similarity">
    <text evidence="3">Belongs to the class-I aminoacyl-tRNA synthetase family. IleS type 2 subfamily.</text>
</comment>
<dbReference type="EMBL" id="PFBE01000005">
    <property type="protein sequence ID" value="PIT91948.1"/>
    <property type="molecule type" value="Genomic_DNA"/>
</dbReference>
<sequence length="216" mass="25245">MFFSEEEFSLPKTEEKVLAWWRADNTFQKSVALRQAQGKKHFVFFEGPPTANGQPGIHHVLARVFKDVVLRYKTMRGFHVPRKGGWDTHGLPVEIEVEKELGLKTKKDVERYGIAAFNAKCKESVWKYKDEWERLTERIGFWLDLKNPYITYGNSYMESLWGIFKEVWGKKLFYQGHKVVPWCTRCGTGLSSHEVAQGYREVTENSVYLKFKLKPG</sequence>
<keyword evidence="8" id="KW-0479">Metal-binding</keyword>
<dbReference type="FunFam" id="3.40.50.620:FF:000063">
    <property type="entry name" value="Isoleucine--tRNA ligase"/>
    <property type="match status" value="1"/>
</dbReference>
<dbReference type="GO" id="GO:0005524">
    <property type="term" value="F:ATP binding"/>
    <property type="evidence" value="ECO:0007669"/>
    <property type="project" value="UniProtKB-KW"/>
</dbReference>
<dbReference type="InterPro" id="IPR002300">
    <property type="entry name" value="aa-tRNA-synth_Ia"/>
</dbReference>
<dbReference type="Pfam" id="PF00133">
    <property type="entry name" value="tRNA-synt_1"/>
    <property type="match status" value="1"/>
</dbReference>
<evidence type="ECO:0000256" key="7">
    <source>
        <dbReference type="ARBA" id="ARBA00022598"/>
    </source>
</evidence>
<evidence type="ECO:0000313" key="17">
    <source>
        <dbReference type="EMBL" id="PIT91948.1"/>
    </source>
</evidence>
<keyword evidence="11" id="KW-0067">ATP-binding</keyword>
<evidence type="ECO:0000313" key="18">
    <source>
        <dbReference type="Proteomes" id="UP000229530"/>
    </source>
</evidence>
<comment type="subunit">
    <text evidence="4">Monomer.</text>
</comment>
<dbReference type="GO" id="GO:0006428">
    <property type="term" value="P:isoleucyl-tRNA aminoacylation"/>
    <property type="evidence" value="ECO:0007669"/>
    <property type="project" value="TreeGrafter"/>
</dbReference>
<evidence type="ECO:0000256" key="13">
    <source>
        <dbReference type="ARBA" id="ARBA00023146"/>
    </source>
</evidence>
<name>A0A2M6WGL9_9BACT</name>
<dbReference type="InterPro" id="IPR023586">
    <property type="entry name" value="Ile-tRNA-ligase_type2"/>
</dbReference>
<dbReference type="AlphaFoldDB" id="A0A2M6WGL9"/>
<keyword evidence="9" id="KW-0547">Nucleotide-binding</keyword>
<accession>A0A2M6WGL9</accession>
<evidence type="ECO:0000256" key="6">
    <source>
        <dbReference type="ARBA" id="ARBA00022490"/>
    </source>
</evidence>
<feature type="non-terminal residue" evidence="17">
    <location>
        <position position="216"/>
    </location>
</feature>
<evidence type="ECO:0000256" key="8">
    <source>
        <dbReference type="ARBA" id="ARBA00022723"/>
    </source>
</evidence>
<reference evidence="18" key="1">
    <citation type="submission" date="2017-09" db="EMBL/GenBank/DDBJ databases">
        <title>Depth-based differentiation of microbial function through sediment-hosted aquifers and enrichment of novel symbionts in the deep terrestrial subsurface.</title>
        <authorList>
            <person name="Probst A.J."/>
            <person name="Ladd B."/>
            <person name="Jarett J.K."/>
            <person name="Geller-Mcgrath D.E."/>
            <person name="Sieber C.M.K."/>
            <person name="Emerson J.B."/>
            <person name="Anantharaman K."/>
            <person name="Thomas B.C."/>
            <person name="Malmstrom R."/>
            <person name="Stieglmeier M."/>
            <person name="Klingl A."/>
            <person name="Woyke T."/>
            <person name="Ryan C.M."/>
            <person name="Banfield J.F."/>
        </authorList>
    </citation>
    <scope>NUCLEOTIDE SEQUENCE [LARGE SCALE GENOMIC DNA]</scope>
</reference>
<protein>
    <recommendedName>
        <fullName evidence="5">isoleucine--tRNA ligase</fullName>
        <ecNumber evidence="5">6.1.1.5</ecNumber>
    </recommendedName>
</protein>
<feature type="domain" description="Aminoacyl-tRNA synthetase class Ia" evidence="16">
    <location>
        <begin position="17"/>
        <end position="203"/>
    </location>
</feature>
<evidence type="ECO:0000256" key="4">
    <source>
        <dbReference type="ARBA" id="ARBA00011245"/>
    </source>
</evidence>
<comment type="cofactor">
    <cofactor evidence="1">
        <name>Zn(2+)</name>
        <dbReference type="ChEBI" id="CHEBI:29105"/>
    </cofactor>
</comment>
<evidence type="ECO:0000256" key="3">
    <source>
        <dbReference type="ARBA" id="ARBA00007078"/>
    </source>
</evidence>
<dbReference type="SUPFAM" id="SSF52374">
    <property type="entry name" value="Nucleotidylyl transferase"/>
    <property type="match status" value="1"/>
</dbReference>
<comment type="catalytic activity">
    <reaction evidence="15">
        <text>tRNA(Ile) + L-isoleucine + ATP = L-isoleucyl-tRNA(Ile) + AMP + diphosphate</text>
        <dbReference type="Rhea" id="RHEA:11060"/>
        <dbReference type="Rhea" id="RHEA-COMP:9666"/>
        <dbReference type="Rhea" id="RHEA-COMP:9695"/>
        <dbReference type="ChEBI" id="CHEBI:30616"/>
        <dbReference type="ChEBI" id="CHEBI:33019"/>
        <dbReference type="ChEBI" id="CHEBI:58045"/>
        <dbReference type="ChEBI" id="CHEBI:78442"/>
        <dbReference type="ChEBI" id="CHEBI:78528"/>
        <dbReference type="ChEBI" id="CHEBI:456215"/>
        <dbReference type="EC" id="6.1.1.5"/>
    </reaction>
</comment>
<comment type="subcellular location">
    <subcellularLocation>
        <location evidence="2">Cytoplasm</location>
    </subcellularLocation>
</comment>
<evidence type="ECO:0000256" key="5">
    <source>
        <dbReference type="ARBA" id="ARBA00013165"/>
    </source>
</evidence>